<comment type="pathway">
    <text evidence="2">Cell wall biogenesis; peptidoglycan biosynthesis.</text>
</comment>
<protein>
    <recommendedName>
        <fullName evidence="4">serine-type D-Ala-D-Ala carboxypeptidase</fullName>
        <ecNumber evidence="4">3.4.16.4</ecNumber>
    </recommendedName>
</protein>
<dbReference type="InterPro" id="IPR015956">
    <property type="entry name" value="Peniciliin-bd_prot_C_sf"/>
</dbReference>
<evidence type="ECO:0000313" key="17">
    <source>
        <dbReference type="Proteomes" id="UP000707352"/>
    </source>
</evidence>
<keyword evidence="17" id="KW-1185">Reference proteome</keyword>
<evidence type="ECO:0000259" key="15">
    <source>
        <dbReference type="SMART" id="SM00936"/>
    </source>
</evidence>
<evidence type="ECO:0000256" key="6">
    <source>
        <dbReference type="ARBA" id="ARBA00022670"/>
    </source>
</evidence>
<comment type="caution">
    <text evidence="16">The sequence shown here is derived from an EMBL/GenBank/DDBJ whole genome shotgun (WGS) entry which is preliminary data.</text>
</comment>
<dbReference type="Proteomes" id="UP000707352">
    <property type="component" value="Unassembled WGS sequence"/>
</dbReference>
<keyword evidence="9" id="KW-0133">Cell shape</keyword>
<dbReference type="InterPro" id="IPR037167">
    <property type="entry name" value="Peptidase_S11_C_sf"/>
</dbReference>
<reference evidence="16 17" key="1">
    <citation type="submission" date="2020-03" db="EMBL/GenBank/DDBJ databases">
        <title>The genome sequence of Microvirga sp. c23x22.</title>
        <authorList>
            <person name="Zhang X."/>
        </authorList>
    </citation>
    <scope>NUCLEOTIDE SEQUENCE [LARGE SCALE GENOMIC DNA]</scope>
    <source>
        <strain evidence="17">c23x22</strain>
    </source>
</reference>
<evidence type="ECO:0000256" key="1">
    <source>
        <dbReference type="ARBA" id="ARBA00003217"/>
    </source>
</evidence>
<dbReference type="EMBL" id="JAATJS010000004">
    <property type="protein sequence ID" value="NIX77498.1"/>
    <property type="molecule type" value="Genomic_DNA"/>
</dbReference>
<evidence type="ECO:0000256" key="11">
    <source>
        <dbReference type="ARBA" id="ARBA00023316"/>
    </source>
</evidence>
<dbReference type="InterPro" id="IPR012907">
    <property type="entry name" value="Peptidase_S11_C"/>
</dbReference>
<evidence type="ECO:0000256" key="4">
    <source>
        <dbReference type="ARBA" id="ARBA00012448"/>
    </source>
</evidence>
<organism evidence="16 17">
    <name type="scientific">Microvirga terricola</name>
    <dbReference type="NCBI Taxonomy" id="2719797"/>
    <lineage>
        <taxon>Bacteria</taxon>
        <taxon>Pseudomonadati</taxon>
        <taxon>Pseudomonadota</taxon>
        <taxon>Alphaproteobacteria</taxon>
        <taxon>Hyphomicrobiales</taxon>
        <taxon>Methylobacteriaceae</taxon>
        <taxon>Microvirga</taxon>
    </lineage>
</organism>
<keyword evidence="11" id="KW-0961">Cell wall biogenesis/degradation</keyword>
<evidence type="ECO:0000313" key="16">
    <source>
        <dbReference type="EMBL" id="NIX77498.1"/>
    </source>
</evidence>
<evidence type="ECO:0000256" key="13">
    <source>
        <dbReference type="RuleBase" id="RU004016"/>
    </source>
</evidence>
<dbReference type="Gene3D" id="2.60.410.10">
    <property type="entry name" value="D-Ala-D-Ala carboxypeptidase, C-terminal domain"/>
    <property type="match status" value="1"/>
</dbReference>
<comment type="catalytic activity">
    <reaction evidence="12">
        <text>Preferential cleavage: (Ac)2-L-Lys-D-Ala-|-D-Ala. Also transpeptidation of peptidyl-alanyl moieties that are N-acyl substituents of D-alanine.</text>
        <dbReference type="EC" id="3.4.16.4"/>
    </reaction>
</comment>
<evidence type="ECO:0000256" key="2">
    <source>
        <dbReference type="ARBA" id="ARBA00004752"/>
    </source>
</evidence>
<dbReference type="SMART" id="SM00936">
    <property type="entry name" value="PBP5_C"/>
    <property type="match status" value="1"/>
</dbReference>
<sequence length="406" mass="44408">MRVGANARKIAAIGLLSCTLWLLALPQLAFAQNFQTIAPTAILIDADTQTVLFEKNADELMAPASMAKLMTAEVVFSELKSGRLTLNSEFPISEHAWRRGGAGSGGSSMFAKVNTSIRLEDLLRGLVVQSGNDAAIAIAEGVSGTEENFAQIMNQHAAQIGLTKSTFRNATGYSDPHQKVTVRDLAKLALYVIDTYPDLYKMFGEREFTWNKIRQQNRNPLLAMDIGADGLKTGNLEESGYGLVGSAIQNGQRLIVVVNGMKTAKDRALEARKLLDWGFRAFEPRQLFAEGQVIGEAQVFGGDQRSLPLVSRKPVRVLVRRGDGERISARIVYTGPLKAPIQKGAEVARLRVNRGDMQALEMPLYANADIKEGNLPQRAMDGLLEFGTGWVRRAMSSVNNMISKKL</sequence>
<dbReference type="SUPFAM" id="SSF69189">
    <property type="entry name" value="Penicillin-binding protein associated domain"/>
    <property type="match status" value="1"/>
</dbReference>
<feature type="domain" description="Peptidase S11 D-Ala-D-Ala carboxypeptidase A C-terminal" evidence="15">
    <location>
        <begin position="282"/>
        <end position="372"/>
    </location>
</feature>
<comment type="similarity">
    <text evidence="3 13">Belongs to the peptidase S11 family.</text>
</comment>
<evidence type="ECO:0000256" key="10">
    <source>
        <dbReference type="ARBA" id="ARBA00022984"/>
    </source>
</evidence>
<proteinExistence type="inferred from homology"/>
<evidence type="ECO:0000256" key="14">
    <source>
        <dbReference type="SAM" id="SignalP"/>
    </source>
</evidence>
<dbReference type="InterPro" id="IPR001967">
    <property type="entry name" value="Peptidase_S11_N"/>
</dbReference>
<dbReference type="PRINTS" id="PR00725">
    <property type="entry name" value="DADACBPTASE1"/>
</dbReference>
<evidence type="ECO:0000256" key="3">
    <source>
        <dbReference type="ARBA" id="ARBA00007164"/>
    </source>
</evidence>
<dbReference type="GO" id="GO:0004180">
    <property type="term" value="F:carboxypeptidase activity"/>
    <property type="evidence" value="ECO:0007669"/>
    <property type="project" value="UniProtKB-KW"/>
</dbReference>
<dbReference type="Pfam" id="PF00768">
    <property type="entry name" value="Peptidase_S11"/>
    <property type="match status" value="1"/>
</dbReference>
<dbReference type="Pfam" id="PF07943">
    <property type="entry name" value="PBP5_C"/>
    <property type="match status" value="1"/>
</dbReference>
<dbReference type="EC" id="3.4.16.4" evidence="4"/>
<evidence type="ECO:0000256" key="7">
    <source>
        <dbReference type="ARBA" id="ARBA00022729"/>
    </source>
</evidence>
<gene>
    <name evidence="16" type="ORF">HB375_12890</name>
</gene>
<evidence type="ECO:0000256" key="5">
    <source>
        <dbReference type="ARBA" id="ARBA00022645"/>
    </source>
</evidence>
<dbReference type="InterPro" id="IPR012338">
    <property type="entry name" value="Beta-lactam/transpept-like"/>
</dbReference>
<evidence type="ECO:0000256" key="8">
    <source>
        <dbReference type="ARBA" id="ARBA00022801"/>
    </source>
</evidence>
<accession>A0ABX0VCD0</accession>
<dbReference type="InterPro" id="IPR018044">
    <property type="entry name" value="Peptidase_S11"/>
</dbReference>
<dbReference type="PANTHER" id="PTHR21581">
    <property type="entry name" value="D-ALANYL-D-ALANINE CARBOXYPEPTIDASE"/>
    <property type="match status" value="1"/>
</dbReference>
<dbReference type="SUPFAM" id="SSF56601">
    <property type="entry name" value="beta-lactamase/transpeptidase-like"/>
    <property type="match status" value="1"/>
</dbReference>
<feature type="chain" id="PRO_5045814170" description="serine-type D-Ala-D-Ala carboxypeptidase" evidence="14">
    <location>
        <begin position="32"/>
        <end position="406"/>
    </location>
</feature>
<dbReference type="Gene3D" id="3.40.710.10">
    <property type="entry name" value="DD-peptidase/beta-lactamase superfamily"/>
    <property type="match status" value="1"/>
</dbReference>
<dbReference type="PANTHER" id="PTHR21581:SF6">
    <property type="entry name" value="TRAFFICKING PROTEIN PARTICLE COMPLEX SUBUNIT 12"/>
    <property type="match status" value="1"/>
</dbReference>
<keyword evidence="7 14" id="KW-0732">Signal</keyword>
<evidence type="ECO:0000256" key="12">
    <source>
        <dbReference type="ARBA" id="ARBA00034000"/>
    </source>
</evidence>
<keyword evidence="5 16" id="KW-0121">Carboxypeptidase</keyword>
<name>A0ABX0VCD0_9HYPH</name>
<evidence type="ECO:0000256" key="9">
    <source>
        <dbReference type="ARBA" id="ARBA00022960"/>
    </source>
</evidence>
<keyword evidence="8" id="KW-0378">Hydrolase</keyword>
<keyword evidence="10" id="KW-0573">Peptidoglycan synthesis</keyword>
<dbReference type="RefSeq" id="WP_167673733.1">
    <property type="nucleotide sequence ID" value="NZ_JAATJS010000004.1"/>
</dbReference>
<comment type="function">
    <text evidence="1">Removes C-terminal D-alanyl residues from sugar-peptide cell wall precursors.</text>
</comment>
<feature type="signal peptide" evidence="14">
    <location>
        <begin position="1"/>
        <end position="31"/>
    </location>
</feature>
<keyword evidence="6" id="KW-0645">Protease</keyword>